<dbReference type="SMART" id="SM00028">
    <property type="entry name" value="TPR"/>
    <property type="match status" value="4"/>
</dbReference>
<feature type="signal peptide" evidence="4">
    <location>
        <begin position="1"/>
        <end position="23"/>
    </location>
</feature>
<evidence type="ECO:0000256" key="1">
    <source>
        <dbReference type="ARBA" id="ARBA00022737"/>
    </source>
</evidence>
<evidence type="ECO:0000313" key="5">
    <source>
        <dbReference type="EMBL" id="MCK0536632.1"/>
    </source>
</evidence>
<sequence>MMRFTSCVSRAGFAALLLGSTVAGCTFAPAQAPVGSQHDGLTLGDLERLAVDITPQSLAQASPEAAMDHYRHAIALLPEPEQRARPLRRMADLAMNTAEYRAIEDTDGAGSDTTLAEHERDIDRMLYESFIREAKNSSDREQRFALLGLAGSLHAERHGIDDAAGLETDFRTAVMLYRALLDSTRDPRQRADAWYQLAKAYDFGGDLDGSLAALGALVREHADSEFYAEAQFRRGELLFARNAYDEAAAAYAAVLARPENDFTLQALYKLGWSYYKLANYSQALAQFFQLADRLHGHASLTDTASMQAKLLGDTHRVISLAFTNLDGAVSVRDWFAEHGTRAYEADIYRRLGELYLHQQRYRDAADSYDMFVSQYPDDPRAPTFSSLQIDAFRQGGFPTLVLPAKEQFVQRYGIHSRFWAAQPAARESYIEVLKGHILDLAQHYHAQAQQHSGPSAAAAYAEPLRWYREYLDTPPPGDDQPIINHRYAEALYAAGEHAGAVTEFERTAYQYSDYADADAAGYFALVAYQARLAALPTDTPPDAIAQLRREKIASGLRFAATWPTHAQATTVLVSVSEDQLALGDVAGAVATAGLLVNRTPAPAAEQLRYGWATIANGEFDLGRYPVAEYAYSTLLAQPGLGAQERTTYQERLAASIYRQAEALLAADNKAEAAAMFLRVGTTVASASIRKQAEYDAAALLLELADYSSAARVLEDFRRRYAEDALAATVPDKLALAYENMGDFLAAARELELIADSYTESDPELASQALWQAAEMADRAEQPMASISLYRKYAWAYPEPIALRAEAQYRLAGLYQQLGDQDRHTFWLDRLVLTAGDAAEAATPRIAWLGAWAAFALAEPQFASFSEIRLTQPLRRSLERKTAAMRTALRRYEAVAALQVAEFATAANYRIGDMYRQLAQDILHSERPRNLDELELELYELMLEEQALPYEDMAIDVLIANTDLAPEGIYDDWVRQSFAALGELLPGRFAKFEQVETYVDIIY</sequence>
<dbReference type="PROSITE" id="PS50005">
    <property type="entry name" value="TPR"/>
    <property type="match status" value="1"/>
</dbReference>
<dbReference type="SUPFAM" id="SSF48452">
    <property type="entry name" value="TPR-like"/>
    <property type="match status" value="1"/>
</dbReference>
<organism evidence="5 6">
    <name type="scientific">Alcanivorax quisquiliarum</name>
    <dbReference type="NCBI Taxonomy" id="2933565"/>
    <lineage>
        <taxon>Bacteria</taxon>
        <taxon>Pseudomonadati</taxon>
        <taxon>Pseudomonadota</taxon>
        <taxon>Gammaproteobacteria</taxon>
        <taxon>Oceanospirillales</taxon>
        <taxon>Alcanivoracaceae</taxon>
        <taxon>Alcanivorax</taxon>
    </lineage>
</organism>
<keyword evidence="6" id="KW-1185">Reference proteome</keyword>
<dbReference type="PANTHER" id="PTHR45586:SF1">
    <property type="entry name" value="LIPOPOLYSACCHARIDE ASSEMBLY PROTEIN B"/>
    <property type="match status" value="1"/>
</dbReference>
<dbReference type="RefSeq" id="WP_246948108.1">
    <property type="nucleotide sequence ID" value="NZ_JALKII010000001.1"/>
</dbReference>
<accession>A0ABT0E486</accession>
<keyword evidence="1" id="KW-0677">Repeat</keyword>
<dbReference type="PROSITE" id="PS51257">
    <property type="entry name" value="PROKAR_LIPOPROTEIN"/>
    <property type="match status" value="1"/>
</dbReference>
<dbReference type="Gene3D" id="1.25.40.10">
    <property type="entry name" value="Tetratricopeptide repeat domain"/>
    <property type="match status" value="3"/>
</dbReference>
<evidence type="ECO:0000256" key="3">
    <source>
        <dbReference type="PROSITE-ProRule" id="PRU00339"/>
    </source>
</evidence>
<evidence type="ECO:0000256" key="4">
    <source>
        <dbReference type="SAM" id="SignalP"/>
    </source>
</evidence>
<keyword evidence="2 3" id="KW-0802">TPR repeat</keyword>
<protein>
    <submittedName>
        <fullName evidence="5">Tetratricopeptide repeat protein</fullName>
    </submittedName>
</protein>
<evidence type="ECO:0000256" key="2">
    <source>
        <dbReference type="ARBA" id="ARBA00022803"/>
    </source>
</evidence>
<proteinExistence type="predicted"/>
<keyword evidence="4" id="KW-0732">Signal</keyword>
<feature type="chain" id="PRO_5045405185" evidence="4">
    <location>
        <begin position="24"/>
        <end position="1002"/>
    </location>
</feature>
<dbReference type="PANTHER" id="PTHR45586">
    <property type="entry name" value="TPR REPEAT-CONTAINING PROTEIN PA4667"/>
    <property type="match status" value="1"/>
</dbReference>
<dbReference type="InterPro" id="IPR051012">
    <property type="entry name" value="CellSynth/LPSAsmb/PSIAsmb"/>
</dbReference>
<dbReference type="Proteomes" id="UP001165524">
    <property type="component" value="Unassembled WGS sequence"/>
</dbReference>
<dbReference type="Pfam" id="PF13174">
    <property type="entry name" value="TPR_6"/>
    <property type="match status" value="3"/>
</dbReference>
<name>A0ABT0E486_9GAMM</name>
<reference evidence="5" key="1">
    <citation type="submission" date="2022-04" db="EMBL/GenBank/DDBJ databases">
        <title>Alcanivorax sp. CY1518 draft genome sequence.</title>
        <authorList>
            <person name="Zhao G."/>
            <person name="An M."/>
        </authorList>
    </citation>
    <scope>NUCLEOTIDE SEQUENCE</scope>
    <source>
        <strain evidence="5">CY1518</strain>
    </source>
</reference>
<evidence type="ECO:0000313" key="6">
    <source>
        <dbReference type="Proteomes" id="UP001165524"/>
    </source>
</evidence>
<gene>
    <name evidence="5" type="ORF">MU846_02825</name>
</gene>
<feature type="repeat" description="TPR" evidence="3">
    <location>
        <begin position="345"/>
        <end position="378"/>
    </location>
</feature>
<dbReference type="InterPro" id="IPR011990">
    <property type="entry name" value="TPR-like_helical_dom_sf"/>
</dbReference>
<comment type="caution">
    <text evidence="5">The sequence shown here is derived from an EMBL/GenBank/DDBJ whole genome shotgun (WGS) entry which is preliminary data.</text>
</comment>
<dbReference type="EMBL" id="JALKII010000001">
    <property type="protein sequence ID" value="MCK0536632.1"/>
    <property type="molecule type" value="Genomic_DNA"/>
</dbReference>
<dbReference type="InterPro" id="IPR019734">
    <property type="entry name" value="TPR_rpt"/>
</dbReference>